<dbReference type="GO" id="GO:1990108">
    <property type="term" value="P:protein linear deubiquitination"/>
    <property type="evidence" value="ECO:0007669"/>
    <property type="project" value="TreeGrafter"/>
</dbReference>
<gene>
    <name evidence="6 7" type="primary">LOC115808436</name>
</gene>
<feature type="compositionally biased region" description="Basic and acidic residues" evidence="4">
    <location>
        <begin position="238"/>
        <end position="266"/>
    </location>
</feature>
<dbReference type="PRINTS" id="PR02056">
    <property type="entry name" value="PROTEINF105A"/>
</dbReference>
<feature type="region of interest" description="Disordered" evidence="4">
    <location>
        <begin position="1"/>
        <end position="60"/>
    </location>
</feature>
<dbReference type="InterPro" id="IPR023235">
    <property type="entry name" value="FAM105"/>
</dbReference>
<feature type="compositionally biased region" description="Low complexity" evidence="4">
    <location>
        <begin position="20"/>
        <end position="36"/>
    </location>
</feature>
<feature type="compositionally biased region" description="Basic and acidic residues" evidence="4">
    <location>
        <begin position="606"/>
        <end position="623"/>
    </location>
</feature>
<dbReference type="AlphaFoldDB" id="A0A6J2UYF8"/>
<keyword evidence="5" id="KW-1185">Reference proteome</keyword>
<evidence type="ECO:0000313" key="6">
    <source>
        <dbReference type="RefSeq" id="XP_030625664.1"/>
    </source>
</evidence>
<sequence length="921" mass="99260">MGNRCCKSVNPCETRDEEQGLLSSSTTGSKTSARSGELTAGNMGPSEDDRAEDRALHPDGLVVTKQPIAVQADSTAVDEQTNKSVYSETITILKKTDGTSDVSNEVSAEEKNTEAVNASEQLKAEVAVPQDATAEEKKPSNSTKSPVEEGITHVTNDILPEGTGVQEETNTASAQGSFTSLTAQTSDSSYAQVMKSLKAADSAAQPTENAQTNAAEAATQMNDAAAEVKDVTSAPAKPAEDKEGAERVTDTQGEPDRAAAQTDRKAATAQDTPTVAELNAKAETGEVTPETESQIPGIGGEETSENKSKDLSDSSAEAMKWEAGEQSNITAEERMTETENAVALPGPSPVDPSKVEDVPETPATSEGPSVAETEKDDEQPEGPSSEAEDVVAEKSSPTAQGLNERVSVEGVSSDLPAPDSEEGASENSGTLGAEDGTHGRDGTSPEADSVGDGADITAALEKKQVLTDQEREPADQSQNGLNSSGPSSPSNSAHNASAAEIYKRESAEETELETQHDTVGLSEACSLGELVQDLEEGDHQAPEDGEEKREEESVTKETADRQDTETSEDQQEDLAFKKFSPVKVEVIPVKEKDVGTANEEEEGDEDLYRGAEEIEGDQGKGEQSKPLLEITIPGVKDRCSLAAAVDILTYSEREWKGNTAKSSLIRKGYAELAQTFSSLRRVRGDNFCALRATLYQLLSTSTEPPAWLLEEHFLSLPEKLEDQDRLIGGWLFPKECAQMGKDEDSVGQLRHFLELLQKKWQAAASAAPGSEERERVCEELFQSGEEEYGLLEALKFLMLAKAVELHGNMQAGQDVPVFCWLLFARDTSPCPRTLLVNHLSQIGFSGGAEQVEMFLLGYALQHTIQTYRLYKAETEEFITYYPDDHQQDWPSVSLVTEDDRHYNVPVRRPVEPQVNDDLTVL</sequence>
<dbReference type="RefSeq" id="XP_030625664.1">
    <property type="nucleotide sequence ID" value="XM_030769804.1"/>
</dbReference>
<dbReference type="GeneID" id="115808436"/>
<accession>A0A6J2UYF8</accession>
<dbReference type="Pfam" id="PF16218">
    <property type="entry name" value="Peptidase_C101"/>
    <property type="match status" value="1"/>
</dbReference>
<evidence type="ECO:0000256" key="2">
    <source>
        <dbReference type="ARBA" id="ARBA00010267"/>
    </source>
</evidence>
<dbReference type="PANTHER" id="PTHR33662">
    <property type="entry name" value="OTU DEUBIQUITINASE WITH LINEAR LINKAGE-SPECIFICITY A-RELATED"/>
    <property type="match status" value="1"/>
</dbReference>
<feature type="compositionally biased region" description="Acidic residues" evidence="4">
    <location>
        <begin position="374"/>
        <end position="390"/>
    </location>
</feature>
<feature type="compositionally biased region" description="Basic and acidic residues" evidence="4">
    <location>
        <begin position="537"/>
        <end position="564"/>
    </location>
</feature>
<dbReference type="GO" id="GO:0004843">
    <property type="term" value="F:cysteine-type deubiquitinase activity"/>
    <property type="evidence" value="ECO:0007669"/>
    <property type="project" value="TreeGrafter"/>
</dbReference>
<reference evidence="6 7" key="1">
    <citation type="submission" date="2025-04" db="UniProtKB">
        <authorList>
            <consortium name="RefSeq"/>
        </authorList>
    </citation>
    <scope>IDENTIFICATION</scope>
</reference>
<evidence type="ECO:0000256" key="4">
    <source>
        <dbReference type="SAM" id="MobiDB-lite"/>
    </source>
</evidence>
<evidence type="ECO:0000313" key="7">
    <source>
        <dbReference type="RefSeq" id="XP_030625665.1"/>
    </source>
</evidence>
<dbReference type="OrthoDB" id="5962728at2759"/>
<feature type="compositionally biased region" description="Low complexity" evidence="4">
    <location>
        <begin position="207"/>
        <end position="220"/>
    </location>
</feature>
<feature type="compositionally biased region" description="Low complexity" evidence="4">
    <location>
        <begin position="476"/>
        <end position="499"/>
    </location>
</feature>
<organism evidence="5 7">
    <name type="scientific">Chanos chanos</name>
    <name type="common">Milkfish</name>
    <name type="synonym">Mugil chanos</name>
    <dbReference type="NCBI Taxonomy" id="29144"/>
    <lineage>
        <taxon>Eukaryota</taxon>
        <taxon>Metazoa</taxon>
        <taxon>Chordata</taxon>
        <taxon>Craniata</taxon>
        <taxon>Vertebrata</taxon>
        <taxon>Euteleostomi</taxon>
        <taxon>Actinopterygii</taxon>
        <taxon>Neopterygii</taxon>
        <taxon>Teleostei</taxon>
        <taxon>Ostariophysi</taxon>
        <taxon>Gonorynchiformes</taxon>
        <taxon>Chanidae</taxon>
        <taxon>Chanos</taxon>
    </lineage>
</organism>
<dbReference type="PRINTS" id="PR02055">
    <property type="entry name" value="PROTEINF105"/>
</dbReference>
<dbReference type="GO" id="GO:0005737">
    <property type="term" value="C:cytoplasm"/>
    <property type="evidence" value="ECO:0007669"/>
    <property type="project" value="UniProtKB-SubCell"/>
</dbReference>
<evidence type="ECO:0000313" key="5">
    <source>
        <dbReference type="Proteomes" id="UP000504632"/>
    </source>
</evidence>
<dbReference type="Proteomes" id="UP000504632">
    <property type="component" value="Chromosome 3"/>
</dbReference>
<feature type="compositionally biased region" description="Polar residues" evidence="4">
    <location>
        <begin position="166"/>
        <end position="180"/>
    </location>
</feature>
<dbReference type="InterPro" id="IPR023236">
    <property type="entry name" value="OTULINL"/>
</dbReference>
<feature type="region of interest" description="Disordered" evidence="4">
    <location>
        <begin position="197"/>
        <end position="576"/>
    </location>
</feature>
<comment type="subcellular location">
    <subcellularLocation>
        <location evidence="1">Cytoplasm</location>
    </subcellularLocation>
</comment>
<feature type="compositionally biased region" description="Basic and acidic residues" evidence="4">
    <location>
        <begin position="47"/>
        <end position="57"/>
    </location>
</feature>
<feature type="compositionally biased region" description="Basic and acidic residues" evidence="4">
    <location>
        <begin position="460"/>
        <end position="474"/>
    </location>
</feature>
<dbReference type="RefSeq" id="XP_030625665.1">
    <property type="nucleotide sequence ID" value="XM_030769805.1"/>
</dbReference>
<feature type="region of interest" description="Disordered" evidence="4">
    <location>
        <begin position="93"/>
        <end position="180"/>
    </location>
</feature>
<evidence type="ECO:0000256" key="1">
    <source>
        <dbReference type="ARBA" id="ARBA00004496"/>
    </source>
</evidence>
<feature type="region of interest" description="Disordered" evidence="4">
    <location>
        <begin position="593"/>
        <end position="623"/>
    </location>
</feature>
<evidence type="ECO:0000256" key="3">
    <source>
        <dbReference type="ARBA" id="ARBA00022490"/>
    </source>
</evidence>
<keyword evidence="3" id="KW-0963">Cytoplasm</keyword>
<comment type="similarity">
    <text evidence="2">Belongs to the peptidase C65 family. Otulin subfamily.</text>
</comment>
<proteinExistence type="inferred from homology"/>
<protein>
    <submittedName>
        <fullName evidence="6 7">Treacle protein-like</fullName>
    </submittedName>
</protein>
<dbReference type="PANTHER" id="PTHR33662:SF3">
    <property type="entry name" value="FIBROUS SHEATH CABYR-BINDING PROTEIN-LIKE-RELATED"/>
    <property type="match status" value="1"/>
</dbReference>
<name>A0A6J2UYF8_CHACN</name>